<evidence type="ECO:0000313" key="1">
    <source>
        <dbReference type="EMBL" id="RXR34785.1"/>
    </source>
</evidence>
<gene>
    <name evidence="1" type="ORF">EQG68_02425</name>
</gene>
<evidence type="ECO:0000313" key="2">
    <source>
        <dbReference type="Proteomes" id="UP000289734"/>
    </source>
</evidence>
<dbReference type="OrthoDB" id="1164858at2"/>
<comment type="caution">
    <text evidence="1">The sequence shown here is derived from an EMBL/GenBank/DDBJ whole genome shotgun (WGS) entry which is preliminary data.</text>
</comment>
<proteinExistence type="predicted"/>
<name>A0A4Q1KY29_9FLAO</name>
<dbReference type="AlphaFoldDB" id="A0A4Q1KY29"/>
<dbReference type="Proteomes" id="UP000289734">
    <property type="component" value="Unassembled WGS sequence"/>
</dbReference>
<sequence>MFKIITIQILICCNNLVAQNNSTLVLTEENYSEAIANYKPLKNESISDSEFDYGTMIILEVQKTKRLDLLEYSNLLTAFLTLKESTENIHFILKKFIESDTNCEYTLAFERQFLENKKYEPIKKELKERITLCKAKNDSETKFDLEKYCKEYKLDCKLVKIIQSVKINDEKFRKSTDKNWAKKQVELDLKNQKIIDSLYKIHKTYIGKTLVGTKFENIMWSVVQHGSVDYMEKYLPIIHKEYLNKNFSATPLKMLLDRFYGLKYGYQFFDTQQGFGFESSNEDEIKKIKKKYQLN</sequence>
<protein>
    <submittedName>
        <fullName evidence="1">Uncharacterized protein</fullName>
    </submittedName>
</protein>
<accession>A0A4Q1KY29</accession>
<dbReference type="EMBL" id="SBKQ01000002">
    <property type="protein sequence ID" value="RXR34785.1"/>
    <property type="molecule type" value="Genomic_DNA"/>
</dbReference>
<organism evidence="1 2">
    <name type="scientific">Flavobacterium piscinae</name>
    <dbReference type="NCBI Taxonomy" id="2506424"/>
    <lineage>
        <taxon>Bacteria</taxon>
        <taxon>Pseudomonadati</taxon>
        <taxon>Bacteroidota</taxon>
        <taxon>Flavobacteriia</taxon>
        <taxon>Flavobacteriales</taxon>
        <taxon>Flavobacteriaceae</taxon>
        <taxon>Flavobacterium</taxon>
    </lineage>
</organism>
<keyword evidence="2" id="KW-1185">Reference proteome</keyword>
<reference evidence="2" key="1">
    <citation type="submission" date="2019-01" db="EMBL/GenBank/DDBJ databases">
        <title>Cytophagaceae bacterium strain CAR-16.</title>
        <authorList>
            <person name="Chen W.-M."/>
        </authorList>
    </citation>
    <scope>NUCLEOTIDE SEQUENCE [LARGE SCALE GENOMIC DNA]</scope>
    <source>
        <strain evidence="2">ICH-30</strain>
    </source>
</reference>